<dbReference type="KEGG" id="dpa:109545542"/>
<dbReference type="InterPro" id="IPR005113">
    <property type="entry name" value="uDENN_dom"/>
</dbReference>
<dbReference type="InterPro" id="IPR037516">
    <property type="entry name" value="Tripartite_DENN"/>
</dbReference>
<proteinExistence type="predicted"/>
<reference evidence="4" key="1">
    <citation type="journal article" date="2013" name="Genome Biol.">
        <title>Draft genome of the mountain pine beetle, Dendroctonus ponderosae Hopkins, a major forest pest.</title>
        <authorList>
            <person name="Keeling C.I."/>
            <person name="Yuen M.M."/>
            <person name="Liao N.Y."/>
            <person name="Docking T.R."/>
            <person name="Chan S.K."/>
            <person name="Taylor G.A."/>
            <person name="Palmquist D.L."/>
            <person name="Jackman S.D."/>
            <person name="Nguyen A."/>
            <person name="Li M."/>
            <person name="Henderson H."/>
            <person name="Janes J.K."/>
            <person name="Zhao Y."/>
            <person name="Pandoh P."/>
            <person name="Moore R."/>
            <person name="Sperling F.A."/>
            <person name="Huber D.P."/>
            <person name="Birol I."/>
            <person name="Jones S.J."/>
            <person name="Bohlmann J."/>
        </authorList>
    </citation>
    <scope>NUCLEOTIDE SEQUENCE</scope>
</reference>
<accession>A0AAR5QF71</accession>
<dbReference type="EnsemblMetazoa" id="XM_019916305.1">
    <property type="protein sequence ID" value="XP_019771864.1"/>
    <property type="gene ID" value="LOC109545542"/>
</dbReference>
<dbReference type="Proteomes" id="UP000019118">
    <property type="component" value="Unassembled WGS sequence"/>
</dbReference>
<feature type="region of interest" description="Disordered" evidence="1">
    <location>
        <begin position="445"/>
        <end position="466"/>
    </location>
</feature>
<evidence type="ECO:0000313" key="3">
    <source>
        <dbReference type="EnsemblMetazoa" id="XP_019771863.1"/>
    </source>
</evidence>
<evidence type="ECO:0000259" key="2">
    <source>
        <dbReference type="PROSITE" id="PS50211"/>
    </source>
</evidence>
<dbReference type="GeneID" id="109545542"/>
<dbReference type="EnsemblMetazoa" id="XM_019916304.1">
    <property type="protein sequence ID" value="XP_019771863.1"/>
    <property type="gene ID" value="LOC109545542"/>
</dbReference>
<sequence length="1023" mass="116432">MYKPPQNCNRVKSIKSKFESIENQQDKAGFVRSPTQACKYVENNDRGRSALSRQLSDPSRPNIKRTPAFRVDRNCENISNRKTLFENKVKQFNSVKDEKVEKDLSSSEKCCLSGKENVSFLHSNAASKPVLIKSKSSHEFNYTPRRLIESPKPNSLAASTEEPPEMLLQNVDLSLLYTEPIPKSMRNKNPPEPEQLQPKLESIYNKSTLQLTDVDKKLFLESLKKVLKQDVPQGLTDSLKVALKKPLPQGPAPIKPPRTFQHSSSKLPDERKKPGKKADPKYMLNKLEIALKNNKLRTRKQEKAEVSTTSGEDSDDSLLFQSKSCPKGPDFGFSELNCFNSFRCADPAYERIKEQQSSFYVEREQNPIYAEPIQRGLCSEHRAVAPNNRNSLYYMSTALISEDTGEQRPVNGLNLPNIPDIGTKMSSSKSDQCNPLLNQQLSADNSSLSSFTSDLDSTPSPVTDDPHMKIRYLINNFERRRETLPKSQKQAAEKCNSHEDLRPNNPNRVDVLRSTLKETLDKSFASDCLPSGSRDSDSDEGKVARMVARFHTFQKTAPKYQQPQVSKDTLFYCCLVIEKVRDCAQIKFKFPPNVDIPRDIEHLCFPESSDSPPLEGTSAAQTYSLLITSETGDRTYGYCRRVLPEGSNYCLPLAYCILSKYRAPKFYKKILLELEGRHGMQDRFRETLISQFYHKKFPKPGESIAINLSNIGEENLRTPNGIEESLDLTSYIQVNKTGEYALSNSKSTSIFVSESDMVEQNATPTFLTCEGNKSELMLTLHPDTRYEDADLKRLHKLPSDILLKIFSSLLLERKVILISSVISELSSCVDALQSILYPFTWYHTFIPILPKSLWDIVESPTPVVCGVLSQEAIEDRHIENGIVVNLDTKSVLVEERDESKILGGSLQKVWRQFITLANNTKSREYVYSVYLADAYLYVFICCFKNYKQYIKNGQFLKEELIKNGKTKGIRRFLKMFTETCMFHAFMDTALNNPDSLAAFDKKIELYGSDESRIILDKLIDWHR</sequence>
<dbReference type="Pfam" id="PF02141">
    <property type="entry name" value="DENN"/>
    <property type="match status" value="1"/>
</dbReference>
<dbReference type="SMART" id="SM00800">
    <property type="entry name" value="uDENN"/>
    <property type="match status" value="1"/>
</dbReference>
<feature type="region of interest" description="Disordered" evidence="1">
    <location>
        <begin position="246"/>
        <end position="281"/>
    </location>
</feature>
<evidence type="ECO:0000256" key="1">
    <source>
        <dbReference type="SAM" id="MobiDB-lite"/>
    </source>
</evidence>
<dbReference type="InterPro" id="IPR001194">
    <property type="entry name" value="cDENN_dom"/>
</dbReference>
<dbReference type="InterPro" id="IPR043153">
    <property type="entry name" value="DENN_C"/>
</dbReference>
<dbReference type="Gene3D" id="3.40.50.11500">
    <property type="match status" value="1"/>
</dbReference>
<organism evidence="3 4">
    <name type="scientific">Dendroctonus ponderosae</name>
    <name type="common">Mountain pine beetle</name>
    <dbReference type="NCBI Taxonomy" id="77166"/>
    <lineage>
        <taxon>Eukaryota</taxon>
        <taxon>Metazoa</taxon>
        <taxon>Ecdysozoa</taxon>
        <taxon>Arthropoda</taxon>
        <taxon>Hexapoda</taxon>
        <taxon>Insecta</taxon>
        <taxon>Pterygota</taxon>
        <taxon>Neoptera</taxon>
        <taxon>Endopterygota</taxon>
        <taxon>Coleoptera</taxon>
        <taxon>Polyphaga</taxon>
        <taxon>Cucujiformia</taxon>
        <taxon>Curculionidae</taxon>
        <taxon>Scolytinae</taxon>
        <taxon>Dendroctonus</taxon>
    </lineage>
</organism>
<dbReference type="Pfam" id="PF03456">
    <property type="entry name" value="uDENN"/>
    <property type="match status" value="1"/>
</dbReference>
<protein>
    <recommendedName>
        <fullName evidence="2">UDENN domain-containing protein</fullName>
    </recommendedName>
</protein>
<dbReference type="InterPro" id="IPR051942">
    <property type="entry name" value="DENN_domain_containing_2"/>
</dbReference>
<dbReference type="Gene3D" id="3.30.450.200">
    <property type="match status" value="1"/>
</dbReference>
<evidence type="ECO:0000313" key="4">
    <source>
        <dbReference type="Proteomes" id="UP000019118"/>
    </source>
</evidence>
<feature type="compositionally biased region" description="Low complexity" evidence="1">
    <location>
        <begin position="445"/>
        <end position="461"/>
    </location>
</feature>
<feature type="region of interest" description="Disordered" evidence="1">
    <location>
        <begin position="293"/>
        <end position="319"/>
    </location>
</feature>
<dbReference type="SMART" id="SM00799">
    <property type="entry name" value="DENN"/>
    <property type="match status" value="1"/>
</dbReference>
<feature type="compositionally biased region" description="Basic and acidic residues" evidence="1">
    <location>
        <begin position="491"/>
        <end position="502"/>
    </location>
</feature>
<keyword evidence="4" id="KW-1185">Reference proteome</keyword>
<dbReference type="PROSITE" id="PS50211">
    <property type="entry name" value="DENN"/>
    <property type="match status" value="1"/>
</dbReference>
<feature type="region of interest" description="Disordered" evidence="1">
    <location>
        <begin position="485"/>
        <end position="508"/>
    </location>
</feature>
<dbReference type="AlphaFoldDB" id="A0AAR5QF71"/>
<dbReference type="PANTHER" id="PTHR15288">
    <property type="entry name" value="DENN DOMAIN-CONTAINING PROTEIN 2"/>
    <property type="match status" value="1"/>
</dbReference>
<dbReference type="PANTHER" id="PTHR15288:SF0">
    <property type="entry name" value="UDENN DOMAIN-CONTAINING PROTEIN"/>
    <property type="match status" value="1"/>
</dbReference>
<feature type="domain" description="UDENN" evidence="2">
    <location>
        <begin position="568"/>
        <end position="997"/>
    </location>
</feature>
<reference evidence="3" key="2">
    <citation type="submission" date="2024-08" db="UniProtKB">
        <authorList>
            <consortium name="EnsemblMetazoa"/>
        </authorList>
    </citation>
    <scope>IDENTIFICATION</scope>
</reference>
<feature type="region of interest" description="Disordered" evidence="1">
    <location>
        <begin position="41"/>
        <end position="64"/>
    </location>
</feature>
<feature type="compositionally biased region" description="Basic and acidic residues" evidence="1">
    <location>
        <begin position="267"/>
        <end position="280"/>
    </location>
</feature>
<name>A0AAR5QF71_DENPD</name>